<gene>
    <name evidence="2" type="ORF">E6O75_ATG04444</name>
</gene>
<proteinExistence type="predicted"/>
<reference evidence="2 3" key="1">
    <citation type="submission" date="2019-04" db="EMBL/GenBank/DDBJ databases">
        <title>High contiguity whole genome sequence and gene annotation resource for two Venturia nashicola isolates.</title>
        <authorList>
            <person name="Prokchorchik M."/>
            <person name="Won K."/>
            <person name="Lee Y."/>
            <person name="Choi E.D."/>
            <person name="Segonzac C."/>
            <person name="Sohn K.H."/>
        </authorList>
    </citation>
    <scope>NUCLEOTIDE SEQUENCE [LARGE SCALE GENOMIC DNA]</scope>
    <source>
        <strain evidence="2 3">PRI2</strain>
    </source>
</reference>
<feature type="compositionally biased region" description="Polar residues" evidence="1">
    <location>
        <begin position="60"/>
        <end position="71"/>
    </location>
</feature>
<dbReference type="AlphaFoldDB" id="A0A4Z1PD56"/>
<evidence type="ECO:0000313" key="2">
    <source>
        <dbReference type="EMBL" id="TID25239.1"/>
    </source>
</evidence>
<evidence type="ECO:0000256" key="1">
    <source>
        <dbReference type="SAM" id="MobiDB-lite"/>
    </source>
</evidence>
<accession>A0A4Z1PD56</accession>
<feature type="compositionally biased region" description="Acidic residues" evidence="1">
    <location>
        <begin position="363"/>
        <end position="383"/>
    </location>
</feature>
<evidence type="ECO:0000313" key="3">
    <source>
        <dbReference type="Proteomes" id="UP000298493"/>
    </source>
</evidence>
<feature type="region of interest" description="Disordered" evidence="1">
    <location>
        <begin position="341"/>
        <end position="394"/>
    </location>
</feature>
<keyword evidence="3" id="KW-1185">Reference proteome</keyword>
<organism evidence="2 3">
    <name type="scientific">Venturia nashicola</name>
    <dbReference type="NCBI Taxonomy" id="86259"/>
    <lineage>
        <taxon>Eukaryota</taxon>
        <taxon>Fungi</taxon>
        <taxon>Dikarya</taxon>
        <taxon>Ascomycota</taxon>
        <taxon>Pezizomycotina</taxon>
        <taxon>Dothideomycetes</taxon>
        <taxon>Pleosporomycetidae</taxon>
        <taxon>Venturiales</taxon>
        <taxon>Venturiaceae</taxon>
        <taxon>Venturia</taxon>
    </lineage>
</organism>
<name>A0A4Z1PD56_9PEZI</name>
<feature type="region of interest" description="Disordered" evidence="1">
    <location>
        <begin position="40"/>
        <end position="132"/>
    </location>
</feature>
<feature type="compositionally biased region" description="Acidic residues" evidence="1">
    <location>
        <begin position="345"/>
        <end position="354"/>
    </location>
</feature>
<dbReference type="Proteomes" id="UP000298493">
    <property type="component" value="Unassembled WGS sequence"/>
</dbReference>
<feature type="compositionally biased region" description="Basic and acidic residues" evidence="1">
    <location>
        <begin position="45"/>
        <end position="55"/>
    </location>
</feature>
<dbReference type="EMBL" id="SNSC02000004">
    <property type="protein sequence ID" value="TID25239.1"/>
    <property type="molecule type" value="Genomic_DNA"/>
</dbReference>
<sequence>MAPPKPTELLSTNVHTVKERARRSKKRGFDLQVMRSQRALNQAKSEARQKLKKSDGWNLLSDTEQRSQIAQAEQAVNDKRMSNGTHPSLLKPDPLALFDFGDQDEDMNDRAEESSSQESSEEEEMDIDITPQAQGSNVAMLFDESYDQRYAEFYLVVFTQARRSWQAIGKGLANLMNGGLNSVEGTHNIYKLLSEEDLESLASSFYNEDGEEQPPVCPADQLPSISPLQFFSMEQVTLIRNLLAHRHDFDERLPGPTRWWDAHPMDEIKLKENLPDRELAMEAWELMFGKKVEARERFGRIRDMDEVNLVMKPLALQATDSLGHALDMDEKIQELQAAAEKLADEVDGSEDEDERTFQLDVESNGEEDEEEEEEEEEEEDDWIVDNVHVEDLSE</sequence>
<protein>
    <submittedName>
        <fullName evidence="2">Vanillyl-alcohol oxidase</fullName>
    </submittedName>
</protein>
<comment type="caution">
    <text evidence="2">The sequence shown here is derived from an EMBL/GenBank/DDBJ whole genome shotgun (WGS) entry which is preliminary data.</text>
</comment>